<evidence type="ECO:0000313" key="3">
    <source>
        <dbReference type="EMBL" id="ALA68610.1"/>
    </source>
</evidence>
<feature type="compositionally biased region" description="Basic residues" evidence="1">
    <location>
        <begin position="264"/>
        <end position="273"/>
    </location>
</feature>
<feature type="region of interest" description="Disordered" evidence="1">
    <location>
        <begin position="205"/>
        <end position="273"/>
    </location>
</feature>
<organism evidence="3 4">
    <name type="scientific">Corynebacterium lactis RW2-5</name>
    <dbReference type="NCBI Taxonomy" id="1408189"/>
    <lineage>
        <taxon>Bacteria</taxon>
        <taxon>Bacillati</taxon>
        <taxon>Actinomycetota</taxon>
        <taxon>Actinomycetes</taxon>
        <taxon>Mycobacteriales</taxon>
        <taxon>Corynebacteriaceae</taxon>
        <taxon>Corynebacterium</taxon>
    </lineage>
</organism>
<evidence type="ECO:0000259" key="2">
    <source>
        <dbReference type="Pfam" id="PF03466"/>
    </source>
</evidence>
<feature type="compositionally biased region" description="Basic and acidic residues" evidence="1">
    <location>
        <begin position="217"/>
        <end position="233"/>
    </location>
</feature>
<evidence type="ECO:0000256" key="1">
    <source>
        <dbReference type="SAM" id="MobiDB-lite"/>
    </source>
</evidence>
<dbReference type="EMBL" id="CP006841">
    <property type="protein sequence ID" value="ALA68610.1"/>
    <property type="molecule type" value="Genomic_DNA"/>
</dbReference>
<feature type="domain" description="LysR substrate-binding" evidence="2">
    <location>
        <begin position="18"/>
        <end position="141"/>
    </location>
</feature>
<dbReference type="OrthoDB" id="3388207at2"/>
<protein>
    <recommendedName>
        <fullName evidence="2">LysR substrate-binding domain-containing protein</fullName>
    </recommendedName>
</protein>
<reference evidence="3 4" key="1">
    <citation type="submission" date="2013-10" db="EMBL/GenBank/DDBJ databases">
        <title>Complete genome sequence of Corynebacterium lactis DSM 45799(T), isolated from raw cow milk.</title>
        <authorList>
            <person name="Ruckert C."/>
            <person name="Albersmeier A."/>
            <person name="Lipski A."/>
            <person name="Kalinowski J."/>
        </authorList>
    </citation>
    <scope>NUCLEOTIDE SEQUENCE [LARGE SCALE GENOMIC DNA]</scope>
    <source>
        <strain evidence="3 4">RW2-5</strain>
    </source>
</reference>
<dbReference type="CDD" id="cd05466">
    <property type="entry name" value="PBP2_LTTR_substrate"/>
    <property type="match status" value="1"/>
</dbReference>
<gene>
    <name evidence="3" type="ORF">CLAC_08840</name>
</gene>
<dbReference type="AlphaFoldDB" id="A0A0K2H3I1"/>
<dbReference type="RefSeq" id="WP_053412573.1">
    <property type="nucleotide sequence ID" value="NZ_CP006841.1"/>
</dbReference>
<sequence length="273" mass="29404">MPTPESTTDASEASGSVRLRIAFATGTSPEKWFRRFMQRIPARLTTESLDNPMGALEEGAADMAILRLESATGTSTVLPESFHRIRLYDEAWGVAFEKEHVFSLSESIAVGLLADETVLLTSTDPGQLRQMLPVAATGAGVVVGPRTILKALSKKAILSANLVDVDSQEHAEGAQPMSKTSVWLVWPKEADDELRQEFVGIVQGRREGSTRTQMGKAAEDSKPKKLSAREKTLAKQARRAGAVGKRNGGQGGARKPGKAGRPSRAGRKSGRRK</sequence>
<dbReference type="STRING" id="1408189.CLAC_08840"/>
<evidence type="ECO:0000313" key="4">
    <source>
        <dbReference type="Proteomes" id="UP000058446"/>
    </source>
</evidence>
<dbReference type="PATRIC" id="fig|1408189.4.peg.1768"/>
<dbReference type="Gene3D" id="3.40.190.10">
    <property type="entry name" value="Periplasmic binding protein-like II"/>
    <property type="match status" value="2"/>
</dbReference>
<dbReference type="InterPro" id="IPR005119">
    <property type="entry name" value="LysR_subst-bd"/>
</dbReference>
<proteinExistence type="predicted"/>
<dbReference type="Proteomes" id="UP000058446">
    <property type="component" value="Chromosome"/>
</dbReference>
<accession>A0A0K2H3I1</accession>
<name>A0A0K2H3I1_9CORY</name>
<dbReference type="Pfam" id="PF03466">
    <property type="entry name" value="LysR_substrate"/>
    <property type="match status" value="1"/>
</dbReference>
<dbReference type="KEGG" id="clw:CLAC_08840"/>
<keyword evidence="4" id="KW-1185">Reference proteome</keyword>
<dbReference type="SUPFAM" id="SSF53850">
    <property type="entry name" value="Periplasmic binding protein-like II"/>
    <property type="match status" value="1"/>
</dbReference>